<proteinExistence type="predicted"/>
<accession>A0A5B7GG91</accession>
<protein>
    <submittedName>
        <fullName evidence="2">Uncharacterized protein</fullName>
    </submittedName>
</protein>
<reference evidence="2 3" key="1">
    <citation type="submission" date="2019-05" db="EMBL/GenBank/DDBJ databases">
        <title>Another draft genome of Portunus trituberculatus and its Hox gene families provides insights of decapod evolution.</title>
        <authorList>
            <person name="Jeong J.-H."/>
            <person name="Song I."/>
            <person name="Kim S."/>
            <person name="Choi T."/>
            <person name="Kim D."/>
            <person name="Ryu S."/>
            <person name="Kim W."/>
        </authorList>
    </citation>
    <scope>NUCLEOTIDE SEQUENCE [LARGE SCALE GENOMIC DNA]</scope>
    <source>
        <tissue evidence="2">Muscle</tissue>
    </source>
</reference>
<gene>
    <name evidence="2" type="ORF">E2C01_049516</name>
</gene>
<evidence type="ECO:0000313" key="2">
    <source>
        <dbReference type="EMBL" id="MPC55574.1"/>
    </source>
</evidence>
<dbReference type="AlphaFoldDB" id="A0A5B7GG91"/>
<dbReference type="Proteomes" id="UP000324222">
    <property type="component" value="Unassembled WGS sequence"/>
</dbReference>
<organism evidence="2 3">
    <name type="scientific">Portunus trituberculatus</name>
    <name type="common">Swimming crab</name>
    <name type="synonym">Neptunus trituberculatus</name>
    <dbReference type="NCBI Taxonomy" id="210409"/>
    <lineage>
        <taxon>Eukaryota</taxon>
        <taxon>Metazoa</taxon>
        <taxon>Ecdysozoa</taxon>
        <taxon>Arthropoda</taxon>
        <taxon>Crustacea</taxon>
        <taxon>Multicrustacea</taxon>
        <taxon>Malacostraca</taxon>
        <taxon>Eumalacostraca</taxon>
        <taxon>Eucarida</taxon>
        <taxon>Decapoda</taxon>
        <taxon>Pleocyemata</taxon>
        <taxon>Brachyura</taxon>
        <taxon>Eubrachyura</taxon>
        <taxon>Portunoidea</taxon>
        <taxon>Portunidae</taxon>
        <taxon>Portuninae</taxon>
        <taxon>Portunus</taxon>
    </lineage>
</organism>
<evidence type="ECO:0000256" key="1">
    <source>
        <dbReference type="SAM" id="MobiDB-lite"/>
    </source>
</evidence>
<comment type="caution">
    <text evidence="2">The sequence shown here is derived from an EMBL/GenBank/DDBJ whole genome shotgun (WGS) entry which is preliminary data.</text>
</comment>
<keyword evidence="3" id="KW-1185">Reference proteome</keyword>
<dbReference type="EMBL" id="VSRR010013288">
    <property type="protein sequence ID" value="MPC55574.1"/>
    <property type="molecule type" value="Genomic_DNA"/>
</dbReference>
<feature type="region of interest" description="Disordered" evidence="1">
    <location>
        <begin position="26"/>
        <end position="45"/>
    </location>
</feature>
<evidence type="ECO:0000313" key="3">
    <source>
        <dbReference type="Proteomes" id="UP000324222"/>
    </source>
</evidence>
<name>A0A5B7GG91_PORTR</name>
<sequence>MVPLEQALGFTFTNLKDVKGEKSKYSGRVKNATNGRALTKRESPGTRVKASRLQWLETSELERW</sequence>